<keyword evidence="2" id="KW-0812">Transmembrane</keyword>
<evidence type="ECO:0000313" key="3">
    <source>
        <dbReference type="EMBL" id="CAJ73607.1"/>
    </source>
</evidence>
<evidence type="ECO:0000256" key="2">
    <source>
        <dbReference type="SAM" id="Phobius"/>
    </source>
</evidence>
<gene>
    <name evidence="4" type="ORF">KsCSTR_28150</name>
    <name evidence="5" type="ORF">KSMBR1_3597</name>
    <name evidence="3" type="ORF">kuste2855</name>
</gene>
<feature type="transmembrane region" description="Helical" evidence="2">
    <location>
        <begin position="306"/>
        <end position="329"/>
    </location>
</feature>
<keyword evidence="1" id="KW-0732">Signal</keyword>
<evidence type="ECO:0000313" key="5">
    <source>
        <dbReference type="EMBL" id="SOH06070.1"/>
    </source>
</evidence>
<protein>
    <submittedName>
        <fullName evidence="4">Heptaheme protein</fullName>
    </submittedName>
    <submittedName>
        <fullName evidence="3">Hypothetical (Hepta heme) protein</fullName>
    </submittedName>
    <submittedName>
        <fullName evidence="5">Putative (Hepta heme) protein</fullName>
    </submittedName>
</protein>
<dbReference type="KEGG" id="kst:KSMBR1_3597"/>
<dbReference type="Proteomes" id="UP000221734">
    <property type="component" value="Chromosome Kuenenia_stuttgartiensis_MBR1"/>
</dbReference>
<reference evidence="4 7" key="5">
    <citation type="submission" date="2020-02" db="EMBL/GenBank/DDBJ databases">
        <title>Newly sequenced genome of strain CSTR1 showed variability in Candidatus Kuenenia stuttgartiensis genomes.</title>
        <authorList>
            <person name="Ding C."/>
            <person name="Adrian L."/>
        </authorList>
    </citation>
    <scope>NUCLEOTIDE SEQUENCE [LARGE SCALE GENOMIC DNA]</scope>
    <source>
        <strain evidence="4 7">CSTR1</strain>
    </source>
</reference>
<dbReference type="Gene3D" id="1.10.1130.10">
    <property type="entry name" value="Flavocytochrome C3, Chain A"/>
    <property type="match status" value="1"/>
</dbReference>
<proteinExistence type="predicted"/>
<sequence length="347" mass="38741">MKLKQLLRFIRPGCFFFIALVSVIGLCSRAAVLIAAENETCYGCHADPEKIEKTEKARIDPVTGEIEVVSLMIDREVFDKTAHGGTDFSCTDCHASLEEAEDDDIAENGHKPNLTPVDCITFCHDDPAAEYYESKHVKLMKENDKDVPTCKHCHGGVTYHFSIYGEKAPMNVLRETDPLHRKLTIDTCGSCHEEHLASYRNNAHGQVTALGHTATDVPVCFDCHGKHTILNSSEPESMVGQDNIIKTCGSCHANANASFVKHVEHPQIKNLNYYKTLLAAAKNYRKDPEALKKVVKNPQTILCIVFVAYIGILALTFTKFGLHSLLGWFATVRDEFRRKGHSDEEQH</sequence>
<name>Q1Q0T8_KUEST</name>
<dbReference type="EMBL" id="CT573071">
    <property type="protein sequence ID" value="CAJ73607.1"/>
    <property type="molecule type" value="Genomic_DNA"/>
</dbReference>
<dbReference type="Proteomes" id="UP000501926">
    <property type="component" value="Chromosome"/>
</dbReference>
<dbReference type="OrthoDB" id="9814800at2"/>
<evidence type="ECO:0000313" key="4">
    <source>
        <dbReference type="EMBL" id="QII12194.1"/>
    </source>
</evidence>
<reference evidence="5" key="3">
    <citation type="submission" date="2017-10" db="EMBL/GenBank/DDBJ databases">
        <authorList>
            <person name="Banno H."/>
            <person name="Chua N.-H."/>
        </authorList>
    </citation>
    <scope>NUCLEOTIDE SEQUENCE [LARGE SCALE GENOMIC DNA]</scope>
    <source>
        <strain evidence="5">Kuenenia_mbr1_ru-nijmegen</strain>
    </source>
</reference>
<dbReference type="EMBL" id="CP049055">
    <property type="protein sequence ID" value="QII12194.1"/>
    <property type="molecule type" value="Genomic_DNA"/>
</dbReference>
<evidence type="ECO:0000313" key="7">
    <source>
        <dbReference type="Proteomes" id="UP000501926"/>
    </source>
</evidence>
<dbReference type="RefSeq" id="WP_099326587.1">
    <property type="nucleotide sequence ID" value="NZ_CP049055.1"/>
</dbReference>
<dbReference type="AlphaFoldDB" id="Q1Q0T8"/>
<keyword evidence="6" id="KW-1185">Reference proteome</keyword>
<dbReference type="InterPro" id="IPR051829">
    <property type="entry name" value="Multiheme_Cytochr_ET"/>
</dbReference>
<dbReference type="SUPFAM" id="SSF48695">
    <property type="entry name" value="Multiheme cytochromes"/>
    <property type="match status" value="1"/>
</dbReference>
<dbReference type="PANTHER" id="PTHR35038:SF6">
    <property type="entry name" value="SURFACE LOCALIZED DECAHEME CYTOCHROME C LIPOPROTEIN"/>
    <property type="match status" value="1"/>
</dbReference>
<accession>Q1Q0T8</accession>
<evidence type="ECO:0000313" key="6">
    <source>
        <dbReference type="Proteomes" id="UP000221734"/>
    </source>
</evidence>
<organism evidence="3">
    <name type="scientific">Kuenenia stuttgartiensis</name>
    <dbReference type="NCBI Taxonomy" id="174633"/>
    <lineage>
        <taxon>Bacteria</taxon>
        <taxon>Pseudomonadati</taxon>
        <taxon>Planctomycetota</taxon>
        <taxon>Candidatus Brocadiia</taxon>
        <taxon>Candidatus Brocadiales</taxon>
        <taxon>Candidatus Brocadiaceae</taxon>
        <taxon>Candidatus Kuenenia</taxon>
    </lineage>
</organism>
<dbReference type="EMBL" id="LT934425">
    <property type="protein sequence ID" value="SOH06070.1"/>
    <property type="molecule type" value="Genomic_DNA"/>
</dbReference>
<evidence type="ECO:0000256" key="1">
    <source>
        <dbReference type="ARBA" id="ARBA00022729"/>
    </source>
</evidence>
<keyword evidence="2" id="KW-0472">Membrane</keyword>
<dbReference type="InterPro" id="IPR036280">
    <property type="entry name" value="Multihaem_cyt_sf"/>
</dbReference>
<dbReference type="GO" id="GO:0016491">
    <property type="term" value="F:oxidoreductase activity"/>
    <property type="evidence" value="ECO:0007669"/>
    <property type="project" value="TreeGrafter"/>
</dbReference>
<dbReference type="PANTHER" id="PTHR35038">
    <property type="entry name" value="DISSIMILATORY SULFITE REDUCTASE SIRA"/>
    <property type="match status" value="1"/>
</dbReference>
<reference evidence="3" key="1">
    <citation type="journal article" date="2006" name="Nature">
        <title>Deciphering the evolution and metabolism of an anammox bacterium from a community genome.</title>
        <authorList>
            <person name="Strous M."/>
            <person name="Pelletier E."/>
            <person name="Mangenot S."/>
            <person name="Rattei T."/>
            <person name="Lehner A."/>
            <person name="Taylor M.W."/>
            <person name="Horn M."/>
            <person name="Daims H."/>
            <person name="Bartol-Mavel D."/>
            <person name="Wincker P."/>
            <person name="Barbe V."/>
            <person name="Fonknechten N."/>
            <person name="Vallenet D."/>
            <person name="Segurens B."/>
            <person name="Schenowitz-Truong C."/>
            <person name="Medigue C."/>
            <person name="Collingro A."/>
            <person name="Snel B."/>
            <person name="Dutilh B.E."/>
            <person name="OpDenCamp H.J.M."/>
            <person name="vanDerDrift C."/>
            <person name="Cirpus I."/>
            <person name="vanDePas-Schoonen K.T."/>
            <person name="Harhangi H.R."/>
            <person name="vanNiftrik L."/>
            <person name="Schmid M."/>
            <person name="Keltjens J."/>
            <person name="vanDeVossenberg J."/>
            <person name="Kartal B."/>
            <person name="Meier H."/>
            <person name="Frishman D."/>
            <person name="Huynen M.A."/>
            <person name="Mewes H."/>
            <person name="Weissenbach J."/>
            <person name="Jetten M.S.M."/>
            <person name="Wagner M."/>
            <person name="LePaslier D."/>
        </authorList>
    </citation>
    <scope>NUCLEOTIDE SEQUENCE</scope>
</reference>
<reference evidence="3" key="2">
    <citation type="submission" date="2006-01" db="EMBL/GenBank/DDBJ databases">
        <authorList>
            <person name="Genoscope"/>
        </authorList>
    </citation>
    <scope>NUCLEOTIDE SEQUENCE</scope>
</reference>
<reference evidence="6" key="4">
    <citation type="submission" date="2017-10" db="EMBL/GenBank/DDBJ databases">
        <authorList>
            <person name="Frank J."/>
        </authorList>
    </citation>
    <scope>NUCLEOTIDE SEQUENCE [LARGE SCALE GENOMIC DNA]</scope>
</reference>
<keyword evidence="2" id="KW-1133">Transmembrane helix</keyword>